<dbReference type="InterPro" id="IPR024072">
    <property type="entry name" value="DHFR-like_dom_sf"/>
</dbReference>
<evidence type="ECO:0000313" key="2">
    <source>
        <dbReference type="EMBL" id="MBB6670411.1"/>
    </source>
</evidence>
<gene>
    <name evidence="2" type="ORF">H7C19_06890</name>
</gene>
<dbReference type="Pfam" id="PF01872">
    <property type="entry name" value="RibD_C"/>
    <property type="match status" value="1"/>
</dbReference>
<organism evidence="2 3">
    <name type="scientific">Cohnella nanjingensis</name>
    <dbReference type="NCBI Taxonomy" id="1387779"/>
    <lineage>
        <taxon>Bacteria</taxon>
        <taxon>Bacillati</taxon>
        <taxon>Bacillota</taxon>
        <taxon>Bacilli</taxon>
        <taxon>Bacillales</taxon>
        <taxon>Paenibacillaceae</taxon>
        <taxon>Cohnella</taxon>
    </lineage>
</organism>
<protein>
    <submittedName>
        <fullName evidence="2">Dihydrofolate reductase family protein</fullName>
    </submittedName>
</protein>
<dbReference type="Gene3D" id="3.40.430.10">
    <property type="entry name" value="Dihydrofolate Reductase, subunit A"/>
    <property type="match status" value="1"/>
</dbReference>
<dbReference type="AlphaFoldDB" id="A0A7X0RQ30"/>
<feature type="domain" description="Bacterial bifunctional deaminase-reductase C-terminal" evidence="1">
    <location>
        <begin position="12"/>
        <end position="65"/>
    </location>
</feature>
<evidence type="ECO:0000259" key="1">
    <source>
        <dbReference type="Pfam" id="PF01872"/>
    </source>
</evidence>
<dbReference type="GO" id="GO:0009231">
    <property type="term" value="P:riboflavin biosynthetic process"/>
    <property type="evidence" value="ECO:0007669"/>
    <property type="project" value="InterPro"/>
</dbReference>
<dbReference type="SUPFAM" id="SSF53597">
    <property type="entry name" value="Dihydrofolate reductase-like"/>
    <property type="match status" value="1"/>
</dbReference>
<dbReference type="Proteomes" id="UP000547209">
    <property type="component" value="Unassembled WGS sequence"/>
</dbReference>
<dbReference type="RefSeq" id="WP_185141839.1">
    <property type="nucleotide sequence ID" value="NZ_JACJVP010000007.1"/>
</dbReference>
<keyword evidence="3" id="KW-1185">Reference proteome</keyword>
<dbReference type="GO" id="GO:0008703">
    <property type="term" value="F:5-amino-6-(5-phosphoribosylamino)uracil reductase activity"/>
    <property type="evidence" value="ECO:0007669"/>
    <property type="project" value="InterPro"/>
</dbReference>
<proteinExistence type="predicted"/>
<comment type="caution">
    <text evidence="2">The sequence shown here is derived from an EMBL/GenBank/DDBJ whole genome shotgun (WGS) entry which is preliminary data.</text>
</comment>
<dbReference type="InterPro" id="IPR002734">
    <property type="entry name" value="RibDG_C"/>
</dbReference>
<dbReference type="EMBL" id="JACJVP010000007">
    <property type="protein sequence ID" value="MBB6670411.1"/>
    <property type="molecule type" value="Genomic_DNA"/>
</dbReference>
<reference evidence="2 3" key="1">
    <citation type="submission" date="2020-08" db="EMBL/GenBank/DDBJ databases">
        <title>Cohnella phylogeny.</title>
        <authorList>
            <person name="Dunlap C."/>
        </authorList>
    </citation>
    <scope>NUCLEOTIDE SEQUENCE [LARGE SCALE GENOMIC DNA]</scope>
    <source>
        <strain evidence="2 3">DSM 28246</strain>
    </source>
</reference>
<sequence length="102" mass="11156">MASPGRGVRNTQSADLASALRRAGLIDEYQLTVVPVVLGDGKPLFQNMRDRANMKLIQSKALRSGCIQLHYQPASSRKFGANAKAATDCRCIARFLPIQLLK</sequence>
<name>A0A7X0RQ30_9BACL</name>
<accession>A0A7X0RQ30</accession>
<evidence type="ECO:0000313" key="3">
    <source>
        <dbReference type="Proteomes" id="UP000547209"/>
    </source>
</evidence>